<evidence type="ECO:0000256" key="9">
    <source>
        <dbReference type="ARBA" id="ARBA00023121"/>
    </source>
</evidence>
<evidence type="ECO:0000256" key="11">
    <source>
        <dbReference type="ARBA" id="ARBA00023136"/>
    </source>
</evidence>
<feature type="coiled-coil region" evidence="13">
    <location>
        <begin position="244"/>
        <end position="271"/>
    </location>
</feature>
<feature type="compositionally biased region" description="Polar residues" evidence="14">
    <location>
        <begin position="1"/>
        <end position="13"/>
    </location>
</feature>
<feature type="domain" description="Mitochondria-eating protein C-terminal" evidence="15">
    <location>
        <begin position="295"/>
        <end position="498"/>
    </location>
</feature>
<keyword evidence="11" id="KW-0472">Membrane</keyword>
<feature type="compositionally biased region" description="Low complexity" evidence="14">
    <location>
        <begin position="232"/>
        <end position="241"/>
    </location>
</feature>
<feature type="compositionally biased region" description="Polar residues" evidence="14">
    <location>
        <begin position="148"/>
        <end position="163"/>
    </location>
</feature>
<feature type="compositionally biased region" description="Basic and acidic residues" evidence="14">
    <location>
        <begin position="220"/>
        <end position="231"/>
    </location>
</feature>
<protein>
    <recommendedName>
        <fullName evidence="5">Mitochondria-eating protein</fullName>
    </recommendedName>
    <alternativeName>
        <fullName evidence="12">Spermatogenesis-associated protein 18</fullName>
    </alternativeName>
</protein>
<gene>
    <name evidence="16" type="ORF">ACJMK2_031852</name>
</gene>
<sequence>MGSQQCCQCSISPPATEPKNAAKANFQHASLSQVQNEKMGRKQSCVSPMGTKPNNAAKQSQQVGDGAFPALRHFQVSQKTGGQIRQSRPIGRHMVSRTFDDKNENDAKDLDERSNDGSRPGYDDPRISTPINTTAEVLSGGHNKPVAKSSTSTFETECPSSYDVSRPGHEVPRTKAAVKANDEEQSGTDNKHALDRINGDKTQKSKTKETSILPAVETGDAGRIKRAESNDNHAASSSNDMNRNHEYEQNVKRLEVRVSQLSAEKDGLLNRLSEIGAIQLTENNPNVTDLSDPNRPEKVVVELSEIYDNEWTDAFEHLTKIRKKSPDLCAQKLLEILQEASTICMSSTEKKGKALRKAITKYVGLRKEDLDDIDLKDIEKRIRDYRRKKMRNNFKRLEEEVKKPLKTKLSKETFDDVSEYIGSCVRICWKLYTKEPPMYLDFGDSKEPAQSSQKTTTKMHFDKDKFMSYTMSGNYIDYVVWPAVYLYKDGPIMKKGVAQGTEAG</sequence>
<comment type="caution">
    <text evidence="16">The sequence shown here is derived from an EMBL/GenBank/DDBJ whole genome shotgun (WGS) entry which is preliminary data.</text>
</comment>
<evidence type="ECO:0000256" key="13">
    <source>
        <dbReference type="SAM" id="Coils"/>
    </source>
</evidence>
<evidence type="ECO:0000256" key="6">
    <source>
        <dbReference type="ARBA" id="ARBA00022490"/>
    </source>
</evidence>
<dbReference type="Pfam" id="PF16026">
    <property type="entry name" value="MIEAP"/>
    <property type="match status" value="1"/>
</dbReference>
<name>A0ABD3X257_SINWO</name>
<feature type="compositionally biased region" description="Polar residues" evidence="14">
    <location>
        <begin position="52"/>
        <end position="63"/>
    </location>
</feature>
<dbReference type="AlphaFoldDB" id="A0ABD3X257"/>
<evidence type="ECO:0000256" key="1">
    <source>
        <dbReference type="ARBA" id="ARBA00004294"/>
    </source>
</evidence>
<organism evidence="16 17">
    <name type="scientific">Sinanodonta woodiana</name>
    <name type="common">Chinese pond mussel</name>
    <name type="synonym">Anodonta woodiana</name>
    <dbReference type="NCBI Taxonomy" id="1069815"/>
    <lineage>
        <taxon>Eukaryota</taxon>
        <taxon>Metazoa</taxon>
        <taxon>Spiralia</taxon>
        <taxon>Lophotrochozoa</taxon>
        <taxon>Mollusca</taxon>
        <taxon>Bivalvia</taxon>
        <taxon>Autobranchia</taxon>
        <taxon>Heteroconchia</taxon>
        <taxon>Palaeoheterodonta</taxon>
        <taxon>Unionida</taxon>
        <taxon>Unionoidea</taxon>
        <taxon>Unionidae</taxon>
        <taxon>Unioninae</taxon>
        <taxon>Sinanodonta</taxon>
    </lineage>
</organism>
<dbReference type="InterPro" id="IPR026169">
    <property type="entry name" value="MIEAP"/>
</dbReference>
<dbReference type="EMBL" id="JBJQND010000004">
    <property type="protein sequence ID" value="KAL3879558.1"/>
    <property type="molecule type" value="Genomic_DNA"/>
</dbReference>
<keyword evidence="6" id="KW-0963">Cytoplasm</keyword>
<evidence type="ECO:0000256" key="8">
    <source>
        <dbReference type="ARBA" id="ARBA00023054"/>
    </source>
</evidence>
<keyword evidence="17" id="KW-1185">Reference proteome</keyword>
<evidence type="ECO:0000313" key="17">
    <source>
        <dbReference type="Proteomes" id="UP001634394"/>
    </source>
</evidence>
<feature type="region of interest" description="Disordered" evidence="14">
    <location>
        <begin position="1"/>
        <end position="244"/>
    </location>
</feature>
<evidence type="ECO:0000256" key="2">
    <source>
        <dbReference type="ARBA" id="ARBA00004305"/>
    </source>
</evidence>
<evidence type="ECO:0000256" key="12">
    <source>
        <dbReference type="ARBA" id="ARBA00032687"/>
    </source>
</evidence>
<dbReference type="GO" id="GO:0008289">
    <property type="term" value="F:lipid binding"/>
    <property type="evidence" value="ECO:0007669"/>
    <property type="project" value="UniProtKB-KW"/>
</dbReference>
<keyword evidence="7" id="KW-1000">Mitochondrion outer membrane</keyword>
<feature type="compositionally biased region" description="Polar residues" evidence="14">
    <location>
        <begin position="75"/>
        <end position="86"/>
    </location>
</feature>
<evidence type="ECO:0000256" key="5">
    <source>
        <dbReference type="ARBA" id="ARBA00019863"/>
    </source>
</evidence>
<evidence type="ECO:0000259" key="15">
    <source>
        <dbReference type="Pfam" id="PF16026"/>
    </source>
</evidence>
<feature type="compositionally biased region" description="Polar residues" evidence="14">
    <location>
        <begin position="27"/>
        <end position="36"/>
    </location>
</feature>
<evidence type="ECO:0000256" key="10">
    <source>
        <dbReference type="ARBA" id="ARBA00023128"/>
    </source>
</evidence>
<keyword evidence="8 13" id="KW-0175">Coiled coil</keyword>
<proteinExistence type="inferred from homology"/>
<accession>A0ABD3X257</accession>
<evidence type="ECO:0000313" key="16">
    <source>
        <dbReference type="EMBL" id="KAL3879558.1"/>
    </source>
</evidence>
<comment type="similarity">
    <text evidence="4">Belongs to the MIEAP family.</text>
</comment>
<feature type="compositionally biased region" description="Basic and acidic residues" evidence="14">
    <location>
        <begin position="189"/>
        <end position="209"/>
    </location>
</feature>
<dbReference type="PANTHER" id="PTHR21771">
    <property type="entry name" value="MITOCHONDRIA-EATING PROTEIN-RELATED"/>
    <property type="match status" value="1"/>
</dbReference>
<dbReference type="PANTHER" id="PTHR21771:SF0">
    <property type="entry name" value="MITOCHONDRIA-EATING PROTEIN"/>
    <property type="match status" value="1"/>
</dbReference>
<feature type="compositionally biased region" description="Basic and acidic residues" evidence="14">
    <location>
        <begin position="98"/>
        <end position="126"/>
    </location>
</feature>
<dbReference type="GO" id="GO:0005759">
    <property type="term" value="C:mitochondrial matrix"/>
    <property type="evidence" value="ECO:0007669"/>
    <property type="project" value="UniProtKB-SubCell"/>
</dbReference>
<reference evidence="16 17" key="1">
    <citation type="submission" date="2024-11" db="EMBL/GenBank/DDBJ databases">
        <title>Chromosome-level genome assembly of the freshwater bivalve Anodonta woodiana.</title>
        <authorList>
            <person name="Chen X."/>
        </authorList>
    </citation>
    <scope>NUCLEOTIDE SEQUENCE [LARGE SCALE GENOMIC DNA]</scope>
    <source>
        <strain evidence="16">MN2024</strain>
        <tissue evidence="16">Gills</tissue>
    </source>
</reference>
<dbReference type="GO" id="GO:0005741">
    <property type="term" value="C:mitochondrial outer membrane"/>
    <property type="evidence" value="ECO:0007669"/>
    <property type="project" value="UniProtKB-SubCell"/>
</dbReference>
<keyword evidence="9" id="KW-0446">Lipid-binding</keyword>
<evidence type="ECO:0000256" key="4">
    <source>
        <dbReference type="ARBA" id="ARBA00008233"/>
    </source>
</evidence>
<evidence type="ECO:0000256" key="3">
    <source>
        <dbReference type="ARBA" id="ARBA00004496"/>
    </source>
</evidence>
<comment type="subcellular location">
    <subcellularLocation>
        <location evidence="3">Cytoplasm</location>
    </subcellularLocation>
    <subcellularLocation>
        <location evidence="2">Mitochondrion matrix</location>
    </subcellularLocation>
    <subcellularLocation>
        <location evidence="1">Mitochondrion outer membrane</location>
    </subcellularLocation>
</comment>
<dbReference type="Proteomes" id="UP001634394">
    <property type="component" value="Unassembled WGS sequence"/>
</dbReference>
<evidence type="ECO:0000256" key="7">
    <source>
        <dbReference type="ARBA" id="ARBA00022787"/>
    </source>
</evidence>
<dbReference type="InterPro" id="IPR031981">
    <property type="entry name" value="MIEAP_C"/>
</dbReference>
<keyword evidence="10" id="KW-0496">Mitochondrion</keyword>
<evidence type="ECO:0000256" key="14">
    <source>
        <dbReference type="SAM" id="MobiDB-lite"/>
    </source>
</evidence>